<reference evidence="9 10" key="1">
    <citation type="submission" date="2019-03" db="EMBL/GenBank/DDBJ databases">
        <title>Genomic Encyclopedia of Type Strains, Phase IV (KMG-IV): sequencing the most valuable type-strain genomes for metagenomic binning, comparative biology and taxonomic classification.</title>
        <authorList>
            <person name="Goeker M."/>
        </authorList>
    </citation>
    <scope>NUCLEOTIDE SEQUENCE [LARGE SCALE GENOMIC DNA]</scope>
    <source>
        <strain evidence="9 10">DSM 23344</strain>
    </source>
</reference>
<dbReference type="InterPro" id="IPR003661">
    <property type="entry name" value="HisK_dim/P_dom"/>
</dbReference>
<dbReference type="PRINTS" id="PR00344">
    <property type="entry name" value="BCTRLSENSOR"/>
</dbReference>
<evidence type="ECO:0000313" key="10">
    <source>
        <dbReference type="Proteomes" id="UP000294980"/>
    </source>
</evidence>
<dbReference type="SMART" id="SM00448">
    <property type="entry name" value="REC"/>
    <property type="match status" value="1"/>
</dbReference>
<dbReference type="SMART" id="SM00387">
    <property type="entry name" value="HATPase_c"/>
    <property type="match status" value="1"/>
</dbReference>
<dbReference type="Gene3D" id="3.40.50.2300">
    <property type="match status" value="1"/>
</dbReference>
<dbReference type="CDD" id="cd00130">
    <property type="entry name" value="PAS"/>
    <property type="match status" value="1"/>
</dbReference>
<organism evidence="9 10">
    <name type="scientific">Chromatocurvus halotolerans</name>
    <dbReference type="NCBI Taxonomy" id="1132028"/>
    <lineage>
        <taxon>Bacteria</taxon>
        <taxon>Pseudomonadati</taxon>
        <taxon>Pseudomonadota</taxon>
        <taxon>Gammaproteobacteria</taxon>
        <taxon>Cellvibrionales</taxon>
        <taxon>Halieaceae</taxon>
        <taxon>Chromatocurvus</taxon>
    </lineage>
</organism>
<dbReference type="CDD" id="cd00082">
    <property type="entry name" value="HisKA"/>
    <property type="match status" value="1"/>
</dbReference>
<dbReference type="EC" id="2.7.13.3" evidence="2"/>
<dbReference type="Pfam" id="PF01590">
    <property type="entry name" value="GAF"/>
    <property type="match status" value="1"/>
</dbReference>
<comment type="catalytic activity">
    <reaction evidence="1">
        <text>ATP + protein L-histidine = ADP + protein N-phospho-L-histidine.</text>
        <dbReference type="EC" id="2.7.13.3"/>
    </reaction>
</comment>
<dbReference type="InterPro" id="IPR011006">
    <property type="entry name" value="CheY-like_superfamily"/>
</dbReference>
<evidence type="ECO:0000256" key="3">
    <source>
        <dbReference type="ARBA" id="ARBA00022553"/>
    </source>
</evidence>
<dbReference type="SMART" id="SM00065">
    <property type="entry name" value="GAF"/>
    <property type="match status" value="1"/>
</dbReference>
<dbReference type="SUPFAM" id="SSF47384">
    <property type="entry name" value="Homodimeric domain of signal transducing histidine kinase"/>
    <property type="match status" value="1"/>
</dbReference>
<dbReference type="PANTHER" id="PTHR43065">
    <property type="entry name" value="SENSOR HISTIDINE KINASE"/>
    <property type="match status" value="1"/>
</dbReference>
<comment type="caution">
    <text evidence="9">The sequence shown here is derived from an EMBL/GenBank/DDBJ whole genome shotgun (WGS) entry which is preliminary data.</text>
</comment>
<dbReference type="PANTHER" id="PTHR43065:SF49">
    <property type="entry name" value="HISTIDINE KINASE"/>
    <property type="match status" value="1"/>
</dbReference>
<dbReference type="PROSITE" id="PS50110">
    <property type="entry name" value="RESPONSE_REGULATORY"/>
    <property type="match status" value="1"/>
</dbReference>
<dbReference type="InterPro" id="IPR036890">
    <property type="entry name" value="HATPase_C_sf"/>
</dbReference>
<name>A0A4R2L9X8_9GAMM</name>
<keyword evidence="5" id="KW-0418">Kinase</keyword>
<dbReference type="SUPFAM" id="SSF55781">
    <property type="entry name" value="GAF domain-like"/>
    <property type="match status" value="1"/>
</dbReference>
<dbReference type="RefSeq" id="WP_162883820.1">
    <property type="nucleotide sequence ID" value="NZ_QQSW01000003.1"/>
</dbReference>
<evidence type="ECO:0000256" key="6">
    <source>
        <dbReference type="PROSITE-ProRule" id="PRU00169"/>
    </source>
</evidence>
<keyword evidence="10" id="KW-1185">Reference proteome</keyword>
<feature type="domain" description="Histidine kinase" evidence="7">
    <location>
        <begin position="329"/>
        <end position="554"/>
    </location>
</feature>
<dbReference type="Pfam" id="PF08447">
    <property type="entry name" value="PAS_3"/>
    <property type="match status" value="1"/>
</dbReference>
<dbReference type="InterPro" id="IPR003594">
    <property type="entry name" value="HATPase_dom"/>
</dbReference>
<dbReference type="EMBL" id="SLWX01000005">
    <property type="protein sequence ID" value="TCO76055.1"/>
    <property type="molecule type" value="Genomic_DNA"/>
</dbReference>
<dbReference type="InterPro" id="IPR036097">
    <property type="entry name" value="HisK_dim/P_sf"/>
</dbReference>
<evidence type="ECO:0000256" key="5">
    <source>
        <dbReference type="ARBA" id="ARBA00022777"/>
    </source>
</evidence>
<dbReference type="Gene3D" id="1.10.287.130">
    <property type="match status" value="1"/>
</dbReference>
<dbReference type="Pfam" id="PF00512">
    <property type="entry name" value="HisKA"/>
    <property type="match status" value="1"/>
</dbReference>
<protein>
    <recommendedName>
        <fullName evidence="2">histidine kinase</fullName>
        <ecNumber evidence="2">2.7.13.3</ecNumber>
    </recommendedName>
</protein>
<dbReference type="Gene3D" id="3.30.450.40">
    <property type="match status" value="1"/>
</dbReference>
<dbReference type="InterPro" id="IPR001789">
    <property type="entry name" value="Sig_transdc_resp-reg_receiver"/>
</dbReference>
<keyword evidence="4" id="KW-0808">Transferase</keyword>
<dbReference type="InterPro" id="IPR005467">
    <property type="entry name" value="His_kinase_dom"/>
</dbReference>
<accession>A0A4R2L9X8</accession>
<evidence type="ECO:0000313" key="9">
    <source>
        <dbReference type="EMBL" id="TCO76055.1"/>
    </source>
</evidence>
<evidence type="ECO:0000256" key="1">
    <source>
        <dbReference type="ARBA" id="ARBA00000085"/>
    </source>
</evidence>
<dbReference type="Proteomes" id="UP000294980">
    <property type="component" value="Unassembled WGS sequence"/>
</dbReference>
<dbReference type="SUPFAM" id="SSF55785">
    <property type="entry name" value="PYP-like sensor domain (PAS domain)"/>
    <property type="match status" value="1"/>
</dbReference>
<evidence type="ECO:0000259" key="7">
    <source>
        <dbReference type="PROSITE" id="PS50109"/>
    </source>
</evidence>
<dbReference type="PROSITE" id="PS50109">
    <property type="entry name" value="HIS_KIN"/>
    <property type="match status" value="1"/>
</dbReference>
<dbReference type="InterPro" id="IPR000014">
    <property type="entry name" value="PAS"/>
</dbReference>
<dbReference type="Gene3D" id="3.30.450.20">
    <property type="entry name" value="PAS domain"/>
    <property type="match status" value="1"/>
</dbReference>
<sequence>MNRERLRRSGLLDGVEEPDFERLLNHVASELRAPVALVSILDKAGDRQFFKGAIGLGEPWRALRQTPLSHSFCRHVVEERAPLVIGNARNDPRVRENPAITELDVAAYLGAPITLADGEPIGALCAIDSEPREWTAGEQRMLEILADAASAIARARLAALEAEESRLAAEALADSLDESARVFRDLASNVPGAIFRYIRHPDGHDEIVYMSDGCLDIWELPALELKGDPSKLWSMIVPEDLEQMRLSVERSAKLLCHWTHRWRIKPESGVTKWVQGYGRPRAMPGGGVLWNSLILDVSVEAKAQQQLQASQRILSESQKRESVGRIAGGVAHDFNNLLAIILGNAELLQLQQEISQEEPDHLVGEIIAAAEMGASLTRRLLSFVRKADLHPEACNLNAQIRDMEGLIRSAVPESISLRTVLARDLWDCSIDRSMFESTVFNLIINARDAIKERGHITLETQKQVVSENYLAGRFEDIPPGNYVMFSVTDDGEGIESALQDKIFEPFVTTKTRDKGTGLGLAVVQGFVKQSGGTVRVYSEPGHGTSFKILLPAAGTLADATEAVPRLDGKDRERPARILLVEDDEAVRRVAQACLKSGGHQVLVADSGDAGLALFLKEGEDIDLIISDVVMPGSLQGPEMVARIREQTPLIPVVYTSGYPHEANVHGNGIRPSDMTLTKPVSRDLLLAAVQSALNP</sequence>
<dbReference type="SMART" id="SM00388">
    <property type="entry name" value="HisKA"/>
    <property type="match status" value="1"/>
</dbReference>
<dbReference type="SUPFAM" id="SSF55874">
    <property type="entry name" value="ATPase domain of HSP90 chaperone/DNA topoisomerase II/histidine kinase"/>
    <property type="match status" value="1"/>
</dbReference>
<feature type="domain" description="Response regulatory" evidence="8">
    <location>
        <begin position="576"/>
        <end position="693"/>
    </location>
</feature>
<dbReference type="InterPro" id="IPR003018">
    <property type="entry name" value="GAF"/>
</dbReference>
<dbReference type="GO" id="GO:0000155">
    <property type="term" value="F:phosphorelay sensor kinase activity"/>
    <property type="evidence" value="ECO:0007669"/>
    <property type="project" value="InterPro"/>
</dbReference>
<keyword evidence="3 6" id="KW-0597">Phosphoprotein</keyword>
<dbReference type="AlphaFoldDB" id="A0A4R2L9X8"/>
<evidence type="ECO:0000256" key="4">
    <source>
        <dbReference type="ARBA" id="ARBA00022679"/>
    </source>
</evidence>
<dbReference type="SUPFAM" id="SSF52172">
    <property type="entry name" value="CheY-like"/>
    <property type="match status" value="1"/>
</dbReference>
<feature type="modified residue" description="4-aspartylphosphate" evidence="6">
    <location>
        <position position="627"/>
    </location>
</feature>
<dbReference type="Pfam" id="PF00072">
    <property type="entry name" value="Response_reg"/>
    <property type="match status" value="1"/>
</dbReference>
<evidence type="ECO:0000259" key="8">
    <source>
        <dbReference type="PROSITE" id="PS50110"/>
    </source>
</evidence>
<gene>
    <name evidence="9" type="ORF">EV688_10515</name>
</gene>
<dbReference type="InterPro" id="IPR013655">
    <property type="entry name" value="PAS_fold_3"/>
</dbReference>
<dbReference type="Gene3D" id="3.30.565.10">
    <property type="entry name" value="Histidine kinase-like ATPase, C-terminal domain"/>
    <property type="match status" value="1"/>
</dbReference>
<dbReference type="InterPro" id="IPR035965">
    <property type="entry name" value="PAS-like_dom_sf"/>
</dbReference>
<proteinExistence type="predicted"/>
<dbReference type="Pfam" id="PF02518">
    <property type="entry name" value="HATPase_c"/>
    <property type="match status" value="1"/>
</dbReference>
<dbReference type="InterPro" id="IPR004358">
    <property type="entry name" value="Sig_transdc_His_kin-like_C"/>
</dbReference>
<dbReference type="InterPro" id="IPR029016">
    <property type="entry name" value="GAF-like_dom_sf"/>
</dbReference>
<evidence type="ECO:0000256" key="2">
    <source>
        <dbReference type="ARBA" id="ARBA00012438"/>
    </source>
</evidence>